<evidence type="ECO:0000313" key="4">
    <source>
        <dbReference type="Proteomes" id="UP000187203"/>
    </source>
</evidence>
<feature type="region of interest" description="Disordered" evidence="1">
    <location>
        <begin position="133"/>
        <end position="185"/>
    </location>
</feature>
<keyword evidence="4" id="KW-1185">Reference proteome</keyword>
<dbReference type="PANTHER" id="PTHR33492:SF4">
    <property type="entry name" value="OS02G0174300 PROTEIN"/>
    <property type="match status" value="1"/>
</dbReference>
<evidence type="ECO:0000256" key="1">
    <source>
        <dbReference type="SAM" id="MobiDB-lite"/>
    </source>
</evidence>
<gene>
    <name evidence="3" type="ORF">COLO4_18631</name>
</gene>
<protein>
    <recommendedName>
        <fullName evidence="2">Myb/SANT-like DNA-binding domain-containing protein</fullName>
    </recommendedName>
</protein>
<sequence length="313" mass="36029">MENEDEKTSRPSGTRRTRSQASPQWGEQQVLILVNEIAAIEADCSNALSSFQKWKIIVQNCNALGVPHSSIQCRRKWNLLLQDYNKIKRWESQSQCDSYWNLGVERRNEFALPQDFDKDLFDAIRNVVELLDDKSGTDRDSDPEAQDDPIPHTHQIIANPHPGPRKQSRNLKPLRSNAEAKSSKRCAVEKAKKIHVVQVEQPHESRVVEKFRTSKAEEENLGKREVEMKPMFNIEEEQQIMVARLGENAEQIHAIVEESVTDNNADQRAADLNKIDEFRTDFIRRQGDKLITCLGDILSTLNKFPELVQEYDI</sequence>
<organism evidence="3 4">
    <name type="scientific">Corchorus olitorius</name>
    <dbReference type="NCBI Taxonomy" id="93759"/>
    <lineage>
        <taxon>Eukaryota</taxon>
        <taxon>Viridiplantae</taxon>
        <taxon>Streptophyta</taxon>
        <taxon>Embryophyta</taxon>
        <taxon>Tracheophyta</taxon>
        <taxon>Spermatophyta</taxon>
        <taxon>Magnoliopsida</taxon>
        <taxon>eudicotyledons</taxon>
        <taxon>Gunneridae</taxon>
        <taxon>Pentapetalae</taxon>
        <taxon>rosids</taxon>
        <taxon>malvids</taxon>
        <taxon>Malvales</taxon>
        <taxon>Malvaceae</taxon>
        <taxon>Grewioideae</taxon>
        <taxon>Apeibeae</taxon>
        <taxon>Corchorus</taxon>
    </lineage>
</organism>
<dbReference type="PANTHER" id="PTHR33492">
    <property type="entry name" value="OSJNBA0043A12.37 PROTEIN-RELATED"/>
    <property type="match status" value="1"/>
</dbReference>
<dbReference type="Gene3D" id="1.10.10.60">
    <property type="entry name" value="Homeodomain-like"/>
    <property type="match status" value="1"/>
</dbReference>
<dbReference type="Proteomes" id="UP000187203">
    <property type="component" value="Unassembled WGS sequence"/>
</dbReference>
<dbReference type="STRING" id="93759.A0A1R3J8D9"/>
<dbReference type="EMBL" id="AWUE01016483">
    <property type="protein sequence ID" value="OMO91098.1"/>
    <property type="molecule type" value="Genomic_DNA"/>
</dbReference>
<dbReference type="AlphaFoldDB" id="A0A1R3J8D9"/>
<feature type="compositionally biased region" description="Basic and acidic residues" evidence="1">
    <location>
        <begin position="133"/>
        <end position="142"/>
    </location>
</feature>
<reference evidence="4" key="1">
    <citation type="submission" date="2013-09" db="EMBL/GenBank/DDBJ databases">
        <title>Corchorus olitorius genome sequencing.</title>
        <authorList>
            <person name="Alam M."/>
            <person name="Haque M.S."/>
            <person name="Islam M.S."/>
            <person name="Emdad E.M."/>
            <person name="Islam M.M."/>
            <person name="Ahmed B."/>
            <person name="Halim A."/>
            <person name="Hossen Q.M.M."/>
            <person name="Hossain M.Z."/>
            <person name="Ahmed R."/>
            <person name="Khan M.M."/>
            <person name="Islam R."/>
            <person name="Rashid M.M."/>
            <person name="Khan S.A."/>
            <person name="Rahman M.S."/>
            <person name="Alam M."/>
            <person name="Yahiya A.S."/>
            <person name="Khan M.S."/>
            <person name="Azam M.S."/>
            <person name="Haque T."/>
            <person name="Lashkar M.Z.H."/>
            <person name="Akhand A.I."/>
            <person name="Morshed G."/>
            <person name="Roy S."/>
            <person name="Uddin K.S."/>
            <person name="Rabeya T."/>
            <person name="Hossain A.S."/>
            <person name="Chowdhury A."/>
            <person name="Snigdha A.R."/>
            <person name="Mortoza M.S."/>
            <person name="Matin S.A."/>
            <person name="Hoque S.M.E."/>
            <person name="Islam M.K."/>
            <person name="Roy D.K."/>
            <person name="Haider R."/>
            <person name="Moosa M.M."/>
            <person name="Elias S.M."/>
            <person name="Hasan A.M."/>
            <person name="Jahan S."/>
            <person name="Shafiuddin M."/>
            <person name="Mahmood N."/>
            <person name="Shommy N.S."/>
        </authorList>
    </citation>
    <scope>NUCLEOTIDE SEQUENCE [LARGE SCALE GENOMIC DNA]</scope>
    <source>
        <strain evidence="4">cv. O-4</strain>
    </source>
</reference>
<proteinExistence type="predicted"/>
<feature type="domain" description="Myb/SANT-like DNA-binding" evidence="2">
    <location>
        <begin position="23"/>
        <end position="101"/>
    </location>
</feature>
<feature type="region of interest" description="Disordered" evidence="1">
    <location>
        <begin position="1"/>
        <end position="23"/>
    </location>
</feature>
<dbReference type="InterPro" id="IPR044822">
    <property type="entry name" value="Myb_DNA-bind_4"/>
</dbReference>
<name>A0A1R3J8D9_9ROSI</name>
<evidence type="ECO:0000313" key="3">
    <source>
        <dbReference type="EMBL" id="OMO91098.1"/>
    </source>
</evidence>
<comment type="caution">
    <text evidence="3">The sequence shown here is derived from an EMBL/GenBank/DDBJ whole genome shotgun (WGS) entry which is preliminary data.</text>
</comment>
<dbReference type="OrthoDB" id="1927263at2759"/>
<accession>A0A1R3J8D9</accession>
<evidence type="ECO:0000259" key="2">
    <source>
        <dbReference type="Pfam" id="PF13837"/>
    </source>
</evidence>
<dbReference type="Pfam" id="PF13837">
    <property type="entry name" value="Myb_DNA-bind_4"/>
    <property type="match status" value="1"/>
</dbReference>